<organism evidence="2 3">
    <name type="scientific">Setomelanomma holmii</name>
    <dbReference type="NCBI Taxonomy" id="210430"/>
    <lineage>
        <taxon>Eukaryota</taxon>
        <taxon>Fungi</taxon>
        <taxon>Dikarya</taxon>
        <taxon>Ascomycota</taxon>
        <taxon>Pezizomycotina</taxon>
        <taxon>Dothideomycetes</taxon>
        <taxon>Pleosporomycetidae</taxon>
        <taxon>Pleosporales</taxon>
        <taxon>Pleosporineae</taxon>
        <taxon>Phaeosphaeriaceae</taxon>
        <taxon>Setomelanomma</taxon>
    </lineage>
</organism>
<evidence type="ECO:0000313" key="2">
    <source>
        <dbReference type="EMBL" id="KAF2027227.1"/>
    </source>
</evidence>
<gene>
    <name evidence="2" type="ORF">EK21DRAFT_32547</name>
</gene>
<dbReference type="EMBL" id="ML978229">
    <property type="protein sequence ID" value="KAF2027227.1"/>
    <property type="molecule type" value="Genomic_DNA"/>
</dbReference>
<protein>
    <submittedName>
        <fullName evidence="2">Uncharacterized protein</fullName>
    </submittedName>
</protein>
<evidence type="ECO:0000256" key="1">
    <source>
        <dbReference type="SAM" id="MobiDB-lite"/>
    </source>
</evidence>
<dbReference type="Proteomes" id="UP000799777">
    <property type="component" value="Unassembled WGS sequence"/>
</dbReference>
<evidence type="ECO:0000313" key="3">
    <source>
        <dbReference type="Proteomes" id="UP000799777"/>
    </source>
</evidence>
<name>A0A9P4LK32_9PLEO</name>
<dbReference type="AlphaFoldDB" id="A0A9P4LK32"/>
<comment type="caution">
    <text evidence="2">The sequence shown here is derived from an EMBL/GenBank/DDBJ whole genome shotgun (WGS) entry which is preliminary data.</text>
</comment>
<accession>A0A9P4LK32</accession>
<feature type="non-terminal residue" evidence="2">
    <location>
        <position position="151"/>
    </location>
</feature>
<feature type="compositionally biased region" description="Basic and acidic residues" evidence="1">
    <location>
        <begin position="86"/>
        <end position="98"/>
    </location>
</feature>
<sequence>MCKYTITTLECGHPAEDHVNTTECPHFQKTGVPCDRENSANRSRVSIRTEERSGLCAKCRLRQRELAELEAMKRDEEQAKKQSLAEAKEKEAALKEHEERLFKESAKEFARLEQEREQQQIAEALRKSQVEEEAARLQNEQDDLAKALVES</sequence>
<proteinExistence type="predicted"/>
<reference evidence="2" key="1">
    <citation type="journal article" date="2020" name="Stud. Mycol.">
        <title>101 Dothideomycetes genomes: a test case for predicting lifestyles and emergence of pathogens.</title>
        <authorList>
            <person name="Haridas S."/>
            <person name="Albert R."/>
            <person name="Binder M."/>
            <person name="Bloem J."/>
            <person name="Labutti K."/>
            <person name="Salamov A."/>
            <person name="Andreopoulos B."/>
            <person name="Baker S."/>
            <person name="Barry K."/>
            <person name="Bills G."/>
            <person name="Bluhm B."/>
            <person name="Cannon C."/>
            <person name="Castanera R."/>
            <person name="Culley D."/>
            <person name="Daum C."/>
            <person name="Ezra D."/>
            <person name="Gonzalez J."/>
            <person name="Henrissat B."/>
            <person name="Kuo A."/>
            <person name="Liang C."/>
            <person name="Lipzen A."/>
            <person name="Lutzoni F."/>
            <person name="Magnuson J."/>
            <person name="Mondo S."/>
            <person name="Nolan M."/>
            <person name="Ohm R."/>
            <person name="Pangilinan J."/>
            <person name="Park H.-J."/>
            <person name="Ramirez L."/>
            <person name="Alfaro M."/>
            <person name="Sun H."/>
            <person name="Tritt A."/>
            <person name="Yoshinaga Y."/>
            <person name="Zwiers L.-H."/>
            <person name="Turgeon B."/>
            <person name="Goodwin S."/>
            <person name="Spatafora J."/>
            <person name="Crous P."/>
            <person name="Grigoriev I."/>
        </authorList>
    </citation>
    <scope>NUCLEOTIDE SEQUENCE</scope>
    <source>
        <strain evidence="2">CBS 110217</strain>
    </source>
</reference>
<feature type="region of interest" description="Disordered" evidence="1">
    <location>
        <begin position="74"/>
        <end position="98"/>
    </location>
</feature>
<keyword evidence="3" id="KW-1185">Reference proteome</keyword>
<dbReference type="OrthoDB" id="3799287at2759"/>